<dbReference type="InterPro" id="IPR028884">
    <property type="entry name" value="Trm82"/>
</dbReference>
<evidence type="ECO:0000256" key="5">
    <source>
        <dbReference type="ARBA" id="ARBA00023242"/>
    </source>
</evidence>
<dbReference type="PANTHER" id="PTHR16288">
    <property type="entry name" value="WD40 REPEAT PROTEIN 4"/>
    <property type="match status" value="1"/>
</dbReference>
<dbReference type="HAMAP" id="MF_03056">
    <property type="entry name" value="TRM82"/>
    <property type="match status" value="1"/>
</dbReference>
<evidence type="ECO:0000256" key="4">
    <source>
        <dbReference type="ARBA" id="ARBA00022737"/>
    </source>
</evidence>
<evidence type="ECO:0000256" key="6">
    <source>
        <dbReference type="HAMAP-Rule" id="MF_03056"/>
    </source>
</evidence>
<dbReference type="GO" id="GO:0043527">
    <property type="term" value="C:tRNA methyltransferase complex"/>
    <property type="evidence" value="ECO:0007669"/>
    <property type="project" value="TreeGrafter"/>
</dbReference>
<dbReference type="PANTHER" id="PTHR16288:SF0">
    <property type="entry name" value="TRNA (GUANINE-N(7)-)-METHYLTRANSFERASE NON-CATALYTIC SUBUNIT WDR4"/>
    <property type="match status" value="1"/>
</dbReference>
<evidence type="ECO:0000256" key="1">
    <source>
        <dbReference type="ARBA" id="ARBA00004123"/>
    </source>
</evidence>
<protein>
    <recommendedName>
        <fullName evidence="11">WD repeat-containing protein 4</fullName>
    </recommendedName>
</protein>
<keyword evidence="3 6" id="KW-0819">tRNA processing</keyword>
<feature type="compositionally biased region" description="Basic and acidic residues" evidence="8">
    <location>
        <begin position="9"/>
        <end position="27"/>
    </location>
</feature>
<dbReference type="GO" id="GO:0005634">
    <property type="term" value="C:nucleus"/>
    <property type="evidence" value="ECO:0007669"/>
    <property type="project" value="UniProtKB-SubCell"/>
</dbReference>
<comment type="caution">
    <text evidence="9">The sequence shown here is derived from an EMBL/GenBank/DDBJ whole genome shotgun (WGS) entry which is preliminary data.</text>
</comment>
<keyword evidence="5 6" id="KW-0539">Nucleus</keyword>
<comment type="function">
    <text evidence="6">Required for the formation of N(7)-methylguanine at position 46 (m7G46) in tRNA. In the complex, it is required to stabilize and induce conformational changes of the catalytic subunit.</text>
</comment>
<feature type="region of interest" description="Disordered" evidence="8">
    <location>
        <begin position="1"/>
        <end position="163"/>
    </location>
</feature>
<evidence type="ECO:0000256" key="2">
    <source>
        <dbReference type="ARBA" id="ARBA00022574"/>
    </source>
</evidence>
<gene>
    <name evidence="9" type="ORF">WMY93_002250</name>
</gene>
<dbReference type="PROSITE" id="PS50294">
    <property type="entry name" value="WD_REPEATS_REGION"/>
    <property type="match status" value="1"/>
</dbReference>
<dbReference type="Proteomes" id="UP001460270">
    <property type="component" value="Unassembled WGS sequence"/>
</dbReference>
<dbReference type="GO" id="GO:0106004">
    <property type="term" value="P:tRNA (guanine-N7)-methylation"/>
    <property type="evidence" value="ECO:0007669"/>
    <property type="project" value="UniProtKB-UniRule"/>
</dbReference>
<evidence type="ECO:0000256" key="3">
    <source>
        <dbReference type="ARBA" id="ARBA00022694"/>
    </source>
</evidence>
<dbReference type="SUPFAM" id="SSF50978">
    <property type="entry name" value="WD40 repeat-like"/>
    <property type="match status" value="1"/>
</dbReference>
<dbReference type="PROSITE" id="PS00678">
    <property type="entry name" value="WD_REPEATS_1"/>
    <property type="match status" value="1"/>
</dbReference>
<proteinExistence type="inferred from homology"/>
<comment type="subcellular location">
    <subcellularLocation>
        <location evidence="1 6">Nucleus</location>
    </subcellularLocation>
</comment>
<feature type="region of interest" description="Disordered" evidence="8">
    <location>
        <begin position="475"/>
        <end position="511"/>
    </location>
</feature>
<dbReference type="Pfam" id="PF00400">
    <property type="entry name" value="WD40"/>
    <property type="match status" value="2"/>
</dbReference>
<dbReference type="Gene3D" id="2.130.10.10">
    <property type="entry name" value="YVTN repeat-like/Quinoprotein amine dehydrogenase"/>
    <property type="match status" value="1"/>
</dbReference>
<dbReference type="InterPro" id="IPR036322">
    <property type="entry name" value="WD40_repeat_dom_sf"/>
</dbReference>
<dbReference type="InterPro" id="IPR001680">
    <property type="entry name" value="WD40_rpt"/>
</dbReference>
<keyword evidence="4 6" id="KW-0677">Repeat</keyword>
<feature type="compositionally biased region" description="Basic and acidic residues" evidence="8">
    <location>
        <begin position="35"/>
        <end position="152"/>
    </location>
</feature>
<dbReference type="AlphaFoldDB" id="A0AAW0Q490"/>
<accession>A0AAW0Q490</accession>
<name>A0AAW0Q490_9GOBI</name>
<dbReference type="InterPro" id="IPR019775">
    <property type="entry name" value="WD40_repeat_CS"/>
</dbReference>
<evidence type="ECO:0008006" key="11">
    <source>
        <dbReference type="Google" id="ProtNLM"/>
    </source>
</evidence>
<evidence type="ECO:0000256" key="7">
    <source>
        <dbReference type="PROSITE-ProRule" id="PRU00221"/>
    </source>
</evidence>
<dbReference type="GO" id="GO:0005829">
    <property type="term" value="C:cytosol"/>
    <property type="evidence" value="ECO:0007669"/>
    <property type="project" value="TreeGrafter"/>
</dbReference>
<comment type="similarity">
    <text evidence="6">Belongs to the WD repeat TRM82 family.</text>
</comment>
<dbReference type="InterPro" id="IPR015943">
    <property type="entry name" value="WD40/YVTN_repeat-like_dom_sf"/>
</dbReference>
<organism evidence="9 10">
    <name type="scientific">Mugilogobius chulae</name>
    <name type="common">yellowstripe goby</name>
    <dbReference type="NCBI Taxonomy" id="88201"/>
    <lineage>
        <taxon>Eukaryota</taxon>
        <taxon>Metazoa</taxon>
        <taxon>Chordata</taxon>
        <taxon>Craniata</taxon>
        <taxon>Vertebrata</taxon>
        <taxon>Euteleostomi</taxon>
        <taxon>Actinopterygii</taxon>
        <taxon>Neopterygii</taxon>
        <taxon>Teleostei</taxon>
        <taxon>Neoteleostei</taxon>
        <taxon>Acanthomorphata</taxon>
        <taxon>Gobiaria</taxon>
        <taxon>Gobiiformes</taxon>
        <taxon>Gobioidei</taxon>
        <taxon>Gobiidae</taxon>
        <taxon>Gobionellinae</taxon>
        <taxon>Mugilogobius</taxon>
    </lineage>
</organism>
<keyword evidence="10" id="KW-1185">Reference proteome</keyword>
<evidence type="ECO:0000256" key="8">
    <source>
        <dbReference type="SAM" id="MobiDB-lite"/>
    </source>
</evidence>
<comment type="pathway">
    <text evidence="6">tRNA modification; N(7)-methylguanine-tRNA biosynthesis.</text>
</comment>
<dbReference type="SMART" id="SM00320">
    <property type="entry name" value="WD40"/>
    <property type="match status" value="2"/>
</dbReference>
<evidence type="ECO:0000313" key="9">
    <source>
        <dbReference type="EMBL" id="KAK7938924.1"/>
    </source>
</evidence>
<dbReference type="PROSITE" id="PS50082">
    <property type="entry name" value="WD_REPEATS_2"/>
    <property type="match status" value="1"/>
</dbReference>
<dbReference type="EMBL" id="JBBPFD010000002">
    <property type="protein sequence ID" value="KAK7938924.1"/>
    <property type="molecule type" value="Genomic_DNA"/>
</dbReference>
<keyword evidence="2 6" id="KW-0853">WD repeat</keyword>
<sequence length="511" mass="58359">MKTQEDREEPERTMKTQEDREEPERTARSQRGPRGAREDARSQRGGAERTAKTQEDREEPERTMKTQEDREEPERTMKTQEDREEPERTRGAERTRGREDARTREEELERTAKTQEDREEPERTMKTQEDREEPERTARSQRGGAREDREDPGAGSGLRPHPGPRCVCLGSLLALSDDSKRLVLLRTEPTWSLLSVRFLPRRCTALVFSRSEDFLLVADKSGDVYSVSVKEPEQEPELQLGHLSMLLDVAVSLDDRFIVTCDRDEKIRVSWSCSPYNIQSFCLGHQQFVSALLVSSHCPGTLLSGSGDGTVCVWDVATGRRLQRVELRGLLQPTDEAPEQRLTVSRMSSSPDGRHVAVLCDRLKQIQLLNLEQSEDGAVLAPHCLLPLSHCPLDLTFDPQGRLWVLLNCSERPLQVYRLTQGAYEQLDPQSSEVSRVTSALTPLWDTVNECDRCSSRLEHLYVDTYDNVSEYMKKKQQRLEQQSQKTPKRGQGWIKDQQQSKKAKTDANGS</sequence>
<feature type="repeat" description="WD" evidence="7">
    <location>
        <begin position="282"/>
        <end position="324"/>
    </location>
</feature>
<evidence type="ECO:0000313" key="10">
    <source>
        <dbReference type="Proteomes" id="UP001460270"/>
    </source>
</evidence>
<reference evidence="10" key="1">
    <citation type="submission" date="2024-04" db="EMBL/GenBank/DDBJ databases">
        <title>Salinicola lusitanus LLJ914,a marine bacterium isolated from the Okinawa Trough.</title>
        <authorList>
            <person name="Li J."/>
        </authorList>
    </citation>
    <scope>NUCLEOTIDE SEQUENCE [LARGE SCALE GENOMIC DNA]</scope>
</reference>